<feature type="transmembrane region" description="Helical" evidence="1">
    <location>
        <begin position="76"/>
        <end position="106"/>
    </location>
</feature>
<dbReference type="PIRSF" id="PIRSF016789">
    <property type="entry name" value="DUF454"/>
    <property type="match status" value="1"/>
</dbReference>
<name>A0A6N4TI04_9FIRM</name>
<dbReference type="EMBL" id="AP019695">
    <property type="protein sequence ID" value="BBK22211.1"/>
    <property type="molecule type" value="Genomic_DNA"/>
</dbReference>
<evidence type="ECO:0000256" key="1">
    <source>
        <dbReference type="SAM" id="Phobius"/>
    </source>
</evidence>
<dbReference type="AlphaFoldDB" id="A0A6N4TI04"/>
<sequence length="139" mass="16268">MKLFFLLLGFLSAGLGAIGVLLPILPTTPFLLLATFCFAKSSKRFHTWFTHTSLYKKHLESFVEHRAMTRKTKVSLLLFASCMLVIAMIVVPVPAVRIFIGFLIVFKYYYFLFRIKTISTEEKYEKKFFHKEMLNQNER</sequence>
<dbReference type="RefSeq" id="WP_118277684.1">
    <property type="nucleotide sequence ID" value="NZ_AP019695.1"/>
</dbReference>
<keyword evidence="3" id="KW-1185">Reference proteome</keyword>
<protein>
    <submittedName>
        <fullName evidence="2">Membrane protein</fullName>
    </submittedName>
</protein>
<gene>
    <name evidence="2" type="ORF">Aargi30884_11140</name>
</gene>
<proteinExistence type="predicted"/>
<evidence type="ECO:0000313" key="3">
    <source>
        <dbReference type="Proteomes" id="UP000464754"/>
    </source>
</evidence>
<dbReference type="Pfam" id="PF04304">
    <property type="entry name" value="DUF454"/>
    <property type="match status" value="1"/>
</dbReference>
<dbReference type="GO" id="GO:0005886">
    <property type="term" value="C:plasma membrane"/>
    <property type="evidence" value="ECO:0007669"/>
    <property type="project" value="TreeGrafter"/>
</dbReference>
<dbReference type="KEGG" id="aarg:Aargi30884_11140"/>
<dbReference type="Proteomes" id="UP000464754">
    <property type="component" value="Chromosome"/>
</dbReference>
<dbReference type="PANTHER" id="PTHR35813">
    <property type="entry name" value="INNER MEMBRANE PROTEIN YBAN"/>
    <property type="match status" value="1"/>
</dbReference>
<dbReference type="InterPro" id="IPR007401">
    <property type="entry name" value="DUF454"/>
</dbReference>
<reference evidence="3" key="1">
    <citation type="submission" date="2019-05" db="EMBL/GenBank/DDBJ databases">
        <title>Complete genome sequencing of Absiella argi strain JCM 30884.</title>
        <authorList>
            <person name="Sakamoto M."/>
            <person name="Murakami T."/>
            <person name="Mori H."/>
        </authorList>
    </citation>
    <scope>NUCLEOTIDE SEQUENCE [LARGE SCALE GENOMIC DNA]</scope>
    <source>
        <strain evidence="3">JCM 30884</strain>
    </source>
</reference>
<accession>A0A6N4TI04</accession>
<keyword evidence="1" id="KW-0812">Transmembrane</keyword>
<keyword evidence="1" id="KW-1133">Transmembrane helix</keyword>
<evidence type="ECO:0000313" key="2">
    <source>
        <dbReference type="EMBL" id="BBK22211.1"/>
    </source>
</evidence>
<organism evidence="2 3">
    <name type="scientific">Amedibacterium intestinale</name>
    <dbReference type="NCBI Taxonomy" id="2583452"/>
    <lineage>
        <taxon>Bacteria</taxon>
        <taxon>Bacillati</taxon>
        <taxon>Bacillota</taxon>
        <taxon>Erysipelotrichia</taxon>
        <taxon>Erysipelotrichales</taxon>
        <taxon>Erysipelotrichaceae</taxon>
        <taxon>Amedibacterium</taxon>
    </lineage>
</organism>
<keyword evidence="1" id="KW-0472">Membrane</keyword>
<dbReference type="PANTHER" id="PTHR35813:SF1">
    <property type="entry name" value="INNER MEMBRANE PROTEIN YBAN"/>
    <property type="match status" value="1"/>
</dbReference>